<dbReference type="EMBL" id="NEVQ01000013">
    <property type="protein sequence ID" value="OZI56113.1"/>
    <property type="molecule type" value="Genomic_DNA"/>
</dbReference>
<dbReference type="PANTHER" id="PTHR30295:SF1">
    <property type="entry name" value="DNA PROTECTION DURING STARVATION PROTEIN"/>
    <property type="match status" value="1"/>
</dbReference>
<sequence>MLEFLLQCNRISIQNRALCLDTLACVSWIKGTTVRPWLGRVLISRSDSGEKMERSILVQQPNFSSTAGVSPDEAAVSATVVPAEPLSSTDRTMVLRMLNEALSMEVMCAQRCQSQAVLARGLQAPAVAEELERHAADADSHAQRLLQRIAQLDGGSLASTEHLVHVSQSEYVEGVTLTDMLNENLVTERIAVAGYREMVDYLGEKDPVTRDLLADIMAMEAAQVQELARQLGEK</sequence>
<dbReference type="AlphaFoldDB" id="A0A261U5I3"/>
<dbReference type="InterPro" id="IPR009040">
    <property type="entry name" value="Ferritin-like_diiron"/>
</dbReference>
<feature type="domain" description="Ferritin-like diiron" evidence="3">
    <location>
        <begin position="88"/>
        <end position="234"/>
    </location>
</feature>
<evidence type="ECO:0000256" key="1">
    <source>
        <dbReference type="ARBA" id="ARBA00022434"/>
    </source>
</evidence>
<dbReference type="Pfam" id="PF00210">
    <property type="entry name" value="Ferritin"/>
    <property type="match status" value="1"/>
</dbReference>
<dbReference type="GO" id="GO:0004322">
    <property type="term" value="F:ferroxidase activity"/>
    <property type="evidence" value="ECO:0007669"/>
    <property type="project" value="TreeGrafter"/>
</dbReference>
<evidence type="ECO:0000313" key="5">
    <source>
        <dbReference type="Proteomes" id="UP000216885"/>
    </source>
</evidence>
<accession>A0A261U5I3</accession>
<reference evidence="4 5" key="1">
    <citation type="submission" date="2017-05" db="EMBL/GenBank/DDBJ databases">
        <title>Complete and WGS of Bordetella genogroups.</title>
        <authorList>
            <person name="Spilker T."/>
            <person name="LiPuma J."/>
        </authorList>
    </citation>
    <scope>NUCLEOTIDE SEQUENCE [LARGE SCALE GENOMIC DNA]</scope>
    <source>
        <strain evidence="4 5">AU9919</strain>
    </source>
</reference>
<dbReference type="Proteomes" id="UP000216885">
    <property type="component" value="Unassembled WGS sequence"/>
</dbReference>
<dbReference type="GO" id="GO:0005829">
    <property type="term" value="C:cytosol"/>
    <property type="evidence" value="ECO:0007669"/>
    <property type="project" value="TreeGrafter"/>
</dbReference>
<comment type="caution">
    <text evidence="4">The sequence shown here is derived from an EMBL/GenBank/DDBJ whole genome shotgun (WGS) entry which is preliminary data.</text>
</comment>
<keyword evidence="5" id="KW-1185">Reference proteome</keyword>
<dbReference type="Gene3D" id="1.20.1260.10">
    <property type="match status" value="1"/>
</dbReference>
<proteinExistence type="predicted"/>
<dbReference type="InterPro" id="IPR012347">
    <property type="entry name" value="Ferritin-like"/>
</dbReference>
<dbReference type="GO" id="GO:0006879">
    <property type="term" value="P:intracellular iron ion homeostasis"/>
    <property type="evidence" value="ECO:0007669"/>
    <property type="project" value="UniProtKB-KW"/>
</dbReference>
<dbReference type="InterPro" id="IPR008331">
    <property type="entry name" value="Ferritin_DPS_dom"/>
</dbReference>
<protein>
    <recommendedName>
        <fullName evidence="3">Ferritin-like diiron domain-containing protein</fullName>
    </recommendedName>
</protein>
<evidence type="ECO:0000256" key="2">
    <source>
        <dbReference type="ARBA" id="ARBA00023004"/>
    </source>
</evidence>
<dbReference type="GO" id="GO:0020037">
    <property type="term" value="F:heme binding"/>
    <property type="evidence" value="ECO:0007669"/>
    <property type="project" value="TreeGrafter"/>
</dbReference>
<evidence type="ECO:0000259" key="3">
    <source>
        <dbReference type="PROSITE" id="PS50905"/>
    </source>
</evidence>
<name>A0A261U5I3_9BORD</name>
<keyword evidence="1" id="KW-0409">Iron storage</keyword>
<evidence type="ECO:0000313" key="4">
    <source>
        <dbReference type="EMBL" id="OZI56113.1"/>
    </source>
</evidence>
<gene>
    <name evidence="4" type="ORF">CAL20_11735</name>
</gene>
<dbReference type="SUPFAM" id="SSF47240">
    <property type="entry name" value="Ferritin-like"/>
    <property type="match status" value="1"/>
</dbReference>
<dbReference type="OrthoDB" id="4271929at2"/>
<dbReference type="PROSITE" id="PS50905">
    <property type="entry name" value="FERRITIN_LIKE"/>
    <property type="match status" value="1"/>
</dbReference>
<keyword evidence="2" id="KW-0408">Iron</keyword>
<dbReference type="InterPro" id="IPR009078">
    <property type="entry name" value="Ferritin-like_SF"/>
</dbReference>
<dbReference type="GO" id="GO:0008199">
    <property type="term" value="F:ferric iron binding"/>
    <property type="evidence" value="ECO:0007669"/>
    <property type="project" value="InterPro"/>
</dbReference>
<dbReference type="PANTHER" id="PTHR30295">
    <property type="entry name" value="BACTERIOFERRITIN"/>
    <property type="match status" value="1"/>
</dbReference>
<organism evidence="4 5">
    <name type="scientific">Bordetella genomosp. 4</name>
    <dbReference type="NCBI Taxonomy" id="463044"/>
    <lineage>
        <taxon>Bacteria</taxon>
        <taxon>Pseudomonadati</taxon>
        <taxon>Pseudomonadota</taxon>
        <taxon>Betaproteobacteria</taxon>
        <taxon>Burkholderiales</taxon>
        <taxon>Alcaligenaceae</taxon>
        <taxon>Bordetella</taxon>
    </lineage>
</organism>